<dbReference type="InterPro" id="IPR007922">
    <property type="entry name" value="DciA-like"/>
</dbReference>
<feature type="region of interest" description="Disordered" evidence="1">
    <location>
        <begin position="1"/>
        <end position="23"/>
    </location>
</feature>
<name>A0A1H2PTK0_9BURK</name>
<proteinExistence type="predicted"/>
<dbReference type="STRING" id="1770053.SAMN05216551_108208"/>
<keyword evidence="3" id="KW-1185">Reference proteome</keyword>
<organism evidence="2 3">
    <name type="scientific">Chitinasiproducens palmae</name>
    <dbReference type="NCBI Taxonomy" id="1770053"/>
    <lineage>
        <taxon>Bacteria</taxon>
        <taxon>Pseudomonadati</taxon>
        <taxon>Pseudomonadota</taxon>
        <taxon>Betaproteobacteria</taxon>
        <taxon>Burkholderiales</taxon>
        <taxon>Burkholderiaceae</taxon>
        <taxon>Chitinasiproducens</taxon>
    </lineage>
</organism>
<evidence type="ECO:0000313" key="3">
    <source>
        <dbReference type="Proteomes" id="UP000243719"/>
    </source>
</evidence>
<dbReference type="Proteomes" id="UP000243719">
    <property type="component" value="Unassembled WGS sequence"/>
</dbReference>
<gene>
    <name evidence="2" type="ORF">SAMN05216551_108208</name>
</gene>
<dbReference type="OrthoDB" id="9129954at2"/>
<evidence type="ECO:0000256" key="1">
    <source>
        <dbReference type="SAM" id="MobiDB-lite"/>
    </source>
</evidence>
<accession>A0A1H2PTK0</accession>
<sequence>MSRQPARPATARRPTARRASKGAAKTIGEALAGNDFFAGLRAGIARRGQMTEHLDEILPGYLRGHVAPASIREGTLVLLARHNALAARLRHLEPQLVAALASRGWAVRALRVRIAPLPPVPAPPAKQAHLSATALACLESLTHELEPSTLRDALARIVARHPKSR</sequence>
<dbReference type="RefSeq" id="WP_091909817.1">
    <property type="nucleotide sequence ID" value="NZ_FNLO01000008.1"/>
</dbReference>
<evidence type="ECO:0000313" key="2">
    <source>
        <dbReference type="EMBL" id="SDV49580.1"/>
    </source>
</evidence>
<dbReference type="EMBL" id="FNLO01000008">
    <property type="protein sequence ID" value="SDV49580.1"/>
    <property type="molecule type" value="Genomic_DNA"/>
</dbReference>
<protein>
    <recommendedName>
        <fullName evidence="4">DUF721 domain-containing protein</fullName>
    </recommendedName>
</protein>
<evidence type="ECO:0008006" key="4">
    <source>
        <dbReference type="Google" id="ProtNLM"/>
    </source>
</evidence>
<feature type="compositionally biased region" description="Low complexity" evidence="1">
    <location>
        <begin position="1"/>
        <end position="13"/>
    </location>
</feature>
<dbReference type="Pfam" id="PF05258">
    <property type="entry name" value="DciA"/>
    <property type="match status" value="1"/>
</dbReference>
<dbReference type="AlphaFoldDB" id="A0A1H2PTK0"/>
<reference evidence="3" key="1">
    <citation type="submission" date="2016-09" db="EMBL/GenBank/DDBJ databases">
        <authorList>
            <person name="Varghese N."/>
            <person name="Submissions S."/>
        </authorList>
    </citation>
    <scope>NUCLEOTIDE SEQUENCE [LARGE SCALE GENOMIC DNA]</scope>
    <source>
        <strain evidence="3">JS23</strain>
    </source>
</reference>